<evidence type="ECO:0000259" key="2">
    <source>
        <dbReference type="PROSITE" id="PS51724"/>
    </source>
</evidence>
<dbReference type="InterPro" id="IPR013693">
    <property type="entry name" value="SpoIID/LytB_N"/>
</dbReference>
<sequence>MTRRQRPRRHVWAAALLAAALCVPAAVADNVAEAAVPKLDQIRVALYITNGKTYNSTVPAVTLSSPAGLDAGVRTPSGVRVWTVVPPGVQARFAADGYNVLLLETADANAAKTLAQALAATQDKPAVFRAAKLGQTVYRVYAGPYATKEEATAAKQRIAAGGAAAALPKGGTATVTGPHRWSAGTFPSEAAARQQADALRLKGVDAWVVATEAAGQLAFAVWIGEAADAEQASAAKAQAEKLVPGLALLPVDAAAPYLLQREDVTGPTAAVTHYAFNPNEQKVWISPKDGVTAVAEKGGRQYRGNLELSRHNGKLAVVNELPFEQYLVSVVGGEMSDGWPAEALKAQAVSARTFALAQGLKYQIAHVSDSTADQAYYGVEEEGRNVSAAVAATAGEVLTANGQLITPFFYSNGGGMTGDPVEVWGQPIPYLKATASPDEGAQAGKPQWYKVAMANGTVGYVRSDLVTDSGTTNAAGLKVVTVKGTGVSIRPAPYVDNANNAAIATVNAGERLVALGTTPESNAYGWVRGPYKADVLLKELNGALASPIAGPLSTLAVSKRGPSGRAVELEANGRPVPVAKPDQYRGALFDAPSTRFEIEETGRYTVLGANGQTRSLPESAGALYAVGASGTASALAKPGMIVLGGGGAVRDITKDPQFRLVGKGYGHGLGMSQWGARGLAEAGTDYKGILHHYYTGVTIAKD</sequence>
<dbReference type="PANTHER" id="PTHR30032:SF4">
    <property type="entry name" value="AMIDASE ENHANCER"/>
    <property type="match status" value="1"/>
</dbReference>
<evidence type="ECO:0000313" key="3">
    <source>
        <dbReference type="EMBL" id="PYI53309.1"/>
    </source>
</evidence>
<dbReference type="NCBIfam" id="TIGR02669">
    <property type="entry name" value="SpoIID_LytB"/>
    <property type="match status" value="1"/>
</dbReference>
<dbReference type="PANTHER" id="PTHR30032">
    <property type="entry name" value="N-ACETYLMURAMOYL-L-ALANINE AMIDASE-RELATED"/>
    <property type="match status" value="1"/>
</dbReference>
<dbReference type="PROSITE" id="PS51724">
    <property type="entry name" value="SPOR"/>
    <property type="match status" value="2"/>
</dbReference>
<dbReference type="Pfam" id="PF05036">
    <property type="entry name" value="SPOR"/>
    <property type="match status" value="1"/>
</dbReference>
<dbReference type="InterPro" id="IPR036680">
    <property type="entry name" value="SPOR-like_sf"/>
</dbReference>
<feature type="chain" id="PRO_5038611964" description="SPOR domain-containing protein" evidence="1">
    <location>
        <begin position="29"/>
        <end position="702"/>
    </location>
</feature>
<feature type="domain" description="SPOR" evidence="2">
    <location>
        <begin position="173"/>
        <end position="253"/>
    </location>
</feature>
<keyword evidence="4" id="KW-1185">Reference proteome</keyword>
<accession>A0A2V5K298</accession>
<dbReference type="Gene3D" id="3.30.70.1070">
    <property type="entry name" value="Sporulation related repeat"/>
    <property type="match status" value="2"/>
</dbReference>
<dbReference type="GO" id="GO:0030435">
    <property type="term" value="P:sporulation resulting in formation of a cellular spore"/>
    <property type="evidence" value="ECO:0007669"/>
    <property type="project" value="InterPro"/>
</dbReference>
<evidence type="ECO:0000313" key="4">
    <source>
        <dbReference type="Proteomes" id="UP000247476"/>
    </source>
</evidence>
<dbReference type="GO" id="GO:0042834">
    <property type="term" value="F:peptidoglycan binding"/>
    <property type="evidence" value="ECO:0007669"/>
    <property type="project" value="InterPro"/>
</dbReference>
<dbReference type="InterPro" id="IPR051922">
    <property type="entry name" value="Bact_Sporulation_Assoc"/>
</dbReference>
<reference evidence="3 4" key="1">
    <citation type="submission" date="2018-05" db="EMBL/GenBank/DDBJ databases">
        <title>Paenibacillus flagellatus sp. nov., isolated from selenium mineral soil.</title>
        <authorList>
            <person name="Dai X."/>
        </authorList>
    </citation>
    <scope>NUCLEOTIDE SEQUENCE [LARGE SCALE GENOMIC DNA]</scope>
    <source>
        <strain evidence="3 4">DXL2</strain>
    </source>
</reference>
<organism evidence="3 4">
    <name type="scientific">Paenibacillus flagellatus</name>
    <dbReference type="NCBI Taxonomy" id="2211139"/>
    <lineage>
        <taxon>Bacteria</taxon>
        <taxon>Bacillati</taxon>
        <taxon>Bacillota</taxon>
        <taxon>Bacilli</taxon>
        <taxon>Bacillales</taxon>
        <taxon>Paenibacillaceae</taxon>
        <taxon>Paenibacillus</taxon>
    </lineage>
</organism>
<dbReference type="InterPro" id="IPR013486">
    <property type="entry name" value="SpoIID/LytB"/>
</dbReference>
<dbReference type="OrthoDB" id="9794671at2"/>
<evidence type="ECO:0000256" key="1">
    <source>
        <dbReference type="SAM" id="SignalP"/>
    </source>
</evidence>
<gene>
    <name evidence="3" type="ORF">DLM86_16105</name>
</gene>
<dbReference type="GO" id="GO:0030288">
    <property type="term" value="C:outer membrane-bounded periplasmic space"/>
    <property type="evidence" value="ECO:0007669"/>
    <property type="project" value="TreeGrafter"/>
</dbReference>
<protein>
    <recommendedName>
        <fullName evidence="2">SPOR domain-containing protein</fullName>
    </recommendedName>
</protein>
<name>A0A2V5K298_9BACL</name>
<keyword evidence="1" id="KW-0732">Signal</keyword>
<dbReference type="AlphaFoldDB" id="A0A2V5K298"/>
<feature type="domain" description="SPOR" evidence="2">
    <location>
        <begin position="92"/>
        <end position="171"/>
    </location>
</feature>
<dbReference type="RefSeq" id="WP_110841083.1">
    <property type="nucleotide sequence ID" value="NZ_QJVJ01000007.1"/>
</dbReference>
<dbReference type="Proteomes" id="UP000247476">
    <property type="component" value="Unassembled WGS sequence"/>
</dbReference>
<proteinExistence type="predicted"/>
<feature type="signal peptide" evidence="1">
    <location>
        <begin position="1"/>
        <end position="28"/>
    </location>
</feature>
<dbReference type="EMBL" id="QJVJ01000007">
    <property type="protein sequence ID" value="PYI53309.1"/>
    <property type="molecule type" value="Genomic_DNA"/>
</dbReference>
<dbReference type="InterPro" id="IPR007730">
    <property type="entry name" value="SPOR-like_dom"/>
</dbReference>
<dbReference type="SUPFAM" id="SSF110997">
    <property type="entry name" value="Sporulation related repeat"/>
    <property type="match status" value="1"/>
</dbReference>
<comment type="caution">
    <text evidence="3">The sequence shown here is derived from an EMBL/GenBank/DDBJ whole genome shotgun (WGS) entry which is preliminary data.</text>
</comment>
<dbReference type="Pfam" id="PF08486">
    <property type="entry name" value="SpoIID"/>
    <property type="match status" value="1"/>
</dbReference>